<dbReference type="InterPro" id="IPR044929">
    <property type="entry name" value="DNA/RNA_non-sp_Endonuclease_sf"/>
</dbReference>
<evidence type="ECO:0000313" key="4">
    <source>
        <dbReference type="Proteomes" id="UP000472262"/>
    </source>
</evidence>
<dbReference type="GO" id="GO:0003676">
    <property type="term" value="F:nucleic acid binding"/>
    <property type="evidence" value="ECO:0007669"/>
    <property type="project" value="InterPro"/>
</dbReference>
<dbReference type="InterPro" id="IPR020821">
    <property type="entry name" value="ENPP1-3/EXOG-like_nuc-like"/>
</dbReference>
<protein>
    <submittedName>
        <fullName evidence="3">Zgc:171534</fullName>
    </submittedName>
</protein>
<dbReference type="GO" id="GO:0046872">
    <property type="term" value="F:metal ion binding"/>
    <property type="evidence" value="ECO:0007669"/>
    <property type="project" value="InterPro"/>
</dbReference>
<dbReference type="InterPro" id="IPR044925">
    <property type="entry name" value="His-Me_finger_sf"/>
</dbReference>
<dbReference type="InterPro" id="IPR039015">
    <property type="entry name" value="ENDOD1"/>
</dbReference>
<reference evidence="3" key="2">
    <citation type="submission" date="2025-09" db="UniProtKB">
        <authorList>
            <consortium name="Ensembl"/>
        </authorList>
    </citation>
    <scope>IDENTIFICATION</scope>
</reference>
<name>A0A672K940_SINGR</name>
<dbReference type="AlphaFoldDB" id="A0A672K940"/>
<dbReference type="Ensembl" id="ENSSGRT00000008190.1">
    <property type="protein sequence ID" value="ENSSGRP00000007500.1"/>
    <property type="gene ID" value="ENSSGRG00000005138.1"/>
</dbReference>
<evidence type="ECO:0000259" key="1">
    <source>
        <dbReference type="SMART" id="SM00477"/>
    </source>
</evidence>
<dbReference type="InterPro" id="IPR001604">
    <property type="entry name" value="Endo_G_ENPP1-like_dom"/>
</dbReference>
<evidence type="ECO:0000313" key="3">
    <source>
        <dbReference type="Ensembl" id="ENSSGRP00000007500.1"/>
    </source>
</evidence>
<dbReference type="OMA" id="INDKSWE"/>
<evidence type="ECO:0000259" key="2">
    <source>
        <dbReference type="SMART" id="SM00892"/>
    </source>
</evidence>
<feature type="domain" description="DNA/RNA non-specific endonuclease/pyrophosphatase/phosphodiesterase" evidence="2">
    <location>
        <begin position="19"/>
        <end position="244"/>
    </location>
</feature>
<proteinExistence type="predicted"/>
<feature type="domain" description="ENPP1-3/EXOG-like endonuclease/phosphodiesterase" evidence="1">
    <location>
        <begin position="20"/>
        <end position="247"/>
    </location>
</feature>
<dbReference type="Gene3D" id="3.40.570.10">
    <property type="entry name" value="Extracellular Endonuclease, subunit A"/>
    <property type="match status" value="1"/>
</dbReference>
<dbReference type="Proteomes" id="UP000472262">
    <property type="component" value="Unassembled WGS sequence"/>
</dbReference>
<dbReference type="SUPFAM" id="SSF54060">
    <property type="entry name" value="His-Me finger endonucleases"/>
    <property type="match status" value="1"/>
</dbReference>
<keyword evidence="4" id="KW-1185">Reference proteome</keyword>
<dbReference type="PANTHER" id="PTHR21472">
    <property type="entry name" value="ENDONUCLEASE DOMAIN-CONTAINING 1 PROTEIN ENDOD1"/>
    <property type="match status" value="1"/>
</dbReference>
<dbReference type="PANTHER" id="PTHR21472:SF21">
    <property type="entry name" value="ENDONUCLEASE DOMAIN-CONTAINING 1 PROTEIN-LIKE-RELATED"/>
    <property type="match status" value="1"/>
</dbReference>
<sequence>MDQNAKKICQKLQSVTKKSDFLYASLYSTFEKIPLYSAYKFDPKCSGTSTQSWHIEPQLISSAENDYMMLEGATELKNKKHELKKTQALSSDYDQTGYDRGHLYPNSFQCGEDRKATFTLTNAAPMDACFNRIHWKLWEGYLQRFLKDNLNKDNGDNDNKKASAYIVTGTVPGQDKIPQSGNRDLRRVTVPSHIWTAVCYEHSEEHDKSFSFGYIGINQPEFNIKLMSVSEMKKQLKQQIFQDDCFSDRPASDEAKNQFLNRIKLPEHQRLQMSKIAQNNFLAVEDVISSDSRGPANKPTITDLTATLNYDSLSSYLPSTEGLKRKFKSACVVTAVKKRHTSDKQKREVSEDSIECRLVPEKSVDGKTAADGSPCNRFVNNGNKFTCFTQEGKDKSCCSTPCLYLDQLKGYHCYSGETQIQCSPQYSLITAKGNRCRDDHPCATYGEDYYWCFINDKSWEYCSP</sequence>
<organism evidence="3 4">
    <name type="scientific">Sinocyclocheilus grahami</name>
    <name type="common">Dianchi golden-line fish</name>
    <name type="synonym">Barbus grahami</name>
    <dbReference type="NCBI Taxonomy" id="75366"/>
    <lineage>
        <taxon>Eukaryota</taxon>
        <taxon>Metazoa</taxon>
        <taxon>Chordata</taxon>
        <taxon>Craniata</taxon>
        <taxon>Vertebrata</taxon>
        <taxon>Euteleostomi</taxon>
        <taxon>Actinopterygii</taxon>
        <taxon>Neopterygii</taxon>
        <taxon>Teleostei</taxon>
        <taxon>Ostariophysi</taxon>
        <taxon>Cypriniformes</taxon>
        <taxon>Cyprinidae</taxon>
        <taxon>Cyprininae</taxon>
        <taxon>Sinocyclocheilus</taxon>
    </lineage>
</organism>
<reference evidence="3" key="1">
    <citation type="submission" date="2025-08" db="UniProtKB">
        <authorList>
            <consortium name="Ensembl"/>
        </authorList>
    </citation>
    <scope>IDENTIFICATION</scope>
</reference>
<dbReference type="InParanoid" id="A0A672K940"/>
<dbReference type="SMART" id="SM00477">
    <property type="entry name" value="NUC"/>
    <property type="match status" value="1"/>
</dbReference>
<dbReference type="Pfam" id="PF01223">
    <property type="entry name" value="Endonuclease_NS"/>
    <property type="match status" value="1"/>
</dbReference>
<dbReference type="SMART" id="SM00892">
    <property type="entry name" value="Endonuclease_NS"/>
    <property type="match status" value="1"/>
</dbReference>
<accession>A0A672K940</accession>
<dbReference type="GO" id="GO:0016787">
    <property type="term" value="F:hydrolase activity"/>
    <property type="evidence" value="ECO:0007669"/>
    <property type="project" value="InterPro"/>
</dbReference>